<dbReference type="GO" id="GO:0008195">
    <property type="term" value="F:phosphatidate phosphatase activity"/>
    <property type="evidence" value="ECO:0007669"/>
    <property type="project" value="InterPro"/>
</dbReference>
<name>A0A1H4L4U3_9MICC</name>
<dbReference type="InterPro" id="IPR052935">
    <property type="entry name" value="Mg2+_PAP"/>
</dbReference>
<dbReference type="Proteomes" id="UP000182652">
    <property type="component" value="Unassembled WGS sequence"/>
</dbReference>
<dbReference type="PANTHER" id="PTHR28208">
    <property type="entry name" value="PHOSPHATIDATE PHOSPHATASE APP1"/>
    <property type="match status" value="1"/>
</dbReference>
<keyword evidence="3" id="KW-1185">Reference proteome</keyword>
<evidence type="ECO:0000313" key="3">
    <source>
        <dbReference type="Proteomes" id="UP000182652"/>
    </source>
</evidence>
<reference evidence="2 3" key="1">
    <citation type="submission" date="2016-10" db="EMBL/GenBank/DDBJ databases">
        <authorList>
            <person name="de Groot N.N."/>
        </authorList>
    </citation>
    <scope>NUCLEOTIDE SEQUENCE [LARGE SCALE GENOMIC DNA]</scope>
    <source>
        <strain evidence="2 3">DSM 10495</strain>
    </source>
</reference>
<dbReference type="PANTHER" id="PTHR28208:SF3">
    <property type="entry name" value="PHOSPHATIDATE PHOSPHATASE APP1"/>
    <property type="match status" value="1"/>
</dbReference>
<protein>
    <submittedName>
        <fullName evidence="2">Phosphatidate phosphatase APP1</fullName>
    </submittedName>
</protein>
<dbReference type="EMBL" id="FNSN01000003">
    <property type="protein sequence ID" value="SEB65723.1"/>
    <property type="molecule type" value="Genomic_DNA"/>
</dbReference>
<evidence type="ECO:0000259" key="1">
    <source>
        <dbReference type="Pfam" id="PF09949"/>
    </source>
</evidence>
<gene>
    <name evidence="2" type="ORF">SAMN04489745_0884</name>
</gene>
<proteinExistence type="predicted"/>
<organism evidence="2 3">
    <name type="scientific">Arthrobacter woluwensis</name>
    <dbReference type="NCBI Taxonomy" id="156980"/>
    <lineage>
        <taxon>Bacteria</taxon>
        <taxon>Bacillati</taxon>
        <taxon>Actinomycetota</taxon>
        <taxon>Actinomycetes</taxon>
        <taxon>Micrococcales</taxon>
        <taxon>Micrococcaceae</taxon>
        <taxon>Arthrobacter</taxon>
    </lineage>
</organism>
<dbReference type="RefSeq" id="WP_066216025.1">
    <property type="nucleotide sequence ID" value="NZ_FNSN01000003.1"/>
</dbReference>
<dbReference type="Pfam" id="PF09949">
    <property type="entry name" value="APP1_cat"/>
    <property type="match status" value="1"/>
</dbReference>
<feature type="domain" description="Phosphatidate phosphatase APP1 catalytic" evidence="1">
    <location>
        <begin position="157"/>
        <end position="308"/>
    </location>
</feature>
<dbReference type="STRING" id="156980.SAMN04489745_0884"/>
<sequence>MQHEPARRSWAGNPLFGAAHRISSFINSARLKMARKTHFQPATVPYMGYGSTTQVRILARVMLAARALPGSRADRAARDGNQNIRGWRAFTSVPIPEREVDIEIGDARVRVKADRGGLVDTTVEVDLEPGWHTATIRASGTPSAEAPLLVLPPDMEFGILSDIDDTVMVTALPRPLLAFWNAFVLNERARMATTGMAVLYERILRAHPGAPAFYLSTGPWNAAPTLSRFLHRNLYPVGPMLLTDWGLTEDRWFRSGREHKQDNLERLAQEFPRMKWLLVGDNGQHDEAIYSEFAQRHPENVAAVAIRQLSVGEAVLAGGHTPDMDHSGSAIPWVYAPDGAGLAEQLRKIGLV</sequence>
<accession>A0A1H4L4U3</accession>
<evidence type="ECO:0000313" key="2">
    <source>
        <dbReference type="EMBL" id="SEB65723.1"/>
    </source>
</evidence>
<dbReference type="InterPro" id="IPR019236">
    <property type="entry name" value="APP1_cat"/>
</dbReference>
<dbReference type="AlphaFoldDB" id="A0A1H4L4U3"/>